<organism evidence="1">
    <name type="scientific">bioreactor metagenome</name>
    <dbReference type="NCBI Taxonomy" id="1076179"/>
    <lineage>
        <taxon>unclassified sequences</taxon>
        <taxon>metagenomes</taxon>
        <taxon>ecological metagenomes</taxon>
    </lineage>
</organism>
<comment type="caution">
    <text evidence="1">The sequence shown here is derived from an EMBL/GenBank/DDBJ whole genome shotgun (WGS) entry which is preliminary data.</text>
</comment>
<sequence>MKKNKKQQPIVIDMTLENNEPMTITKFGSSHGVVKSKSGGVLSFEIQGVSERNEVMNQEYRNIYRNYMSESTGIQMGDYLVPMWGEGHNLYPQEVYNVISDNKLLPELLSKQVQFLFGKGPYLYKEEIVGEGKNQKKTRVPVKDPEIQAWLDSWEDSGYPSVWEYLINIITDYYHVLSCISQYHFNRSRRITAPGKNNSTGTLPVVALTYVGSEKARLGVLRSKVHSGQPIRNEDCEFILVGDWFNPGKRGFEVYPRLRIQNPFLYETAISWVKSKTFTKELYPYNEWFKGLFEWIKGSNLTPKYINSYLRNALNAHVHVVIPGSWYLKMKEILQDLCRQNMVGSSSMPLQAEFQGVKLIDPVTNEPYEYYEGMMDDLINHKLTEITSFLSGEGKNQGKLWATTKWGEDGWEFKEFPGKFKDYLESLISYDKRADQVILAGKGINSSISNVEADGLISKSGSDVFYNFMLYAIALTIPEHYVTKDLNRAIRMNFPRVKEQGIKLGLQIDVPAKQQETTPADRPANNINN</sequence>
<proteinExistence type="predicted"/>
<protein>
    <submittedName>
        <fullName evidence="1">Uncharacterized protein</fullName>
    </submittedName>
</protein>
<accession>A0A644V7F0</accession>
<dbReference type="EMBL" id="VSSQ01000233">
    <property type="protein sequence ID" value="MPL87121.1"/>
    <property type="molecule type" value="Genomic_DNA"/>
</dbReference>
<evidence type="ECO:0000313" key="1">
    <source>
        <dbReference type="EMBL" id="MPL87121.1"/>
    </source>
</evidence>
<dbReference type="AlphaFoldDB" id="A0A644V7F0"/>
<gene>
    <name evidence="1" type="ORF">SDC9_33115</name>
</gene>
<reference evidence="1" key="1">
    <citation type="submission" date="2019-08" db="EMBL/GenBank/DDBJ databases">
        <authorList>
            <person name="Kucharzyk K."/>
            <person name="Murdoch R.W."/>
            <person name="Higgins S."/>
            <person name="Loffler F."/>
        </authorList>
    </citation>
    <scope>NUCLEOTIDE SEQUENCE</scope>
</reference>
<name>A0A644V7F0_9ZZZZ</name>